<proteinExistence type="predicted"/>
<comment type="caution">
    <text evidence="2">The sequence shown here is derived from an EMBL/GenBank/DDBJ whole genome shotgun (WGS) entry which is preliminary data.</text>
</comment>
<reference evidence="2" key="1">
    <citation type="submission" date="2023-03" db="EMBL/GenBank/DDBJ databases">
        <title>Massive genome expansion in bonnet fungi (Mycena s.s.) driven by repeated elements and novel gene families across ecological guilds.</title>
        <authorList>
            <consortium name="Lawrence Berkeley National Laboratory"/>
            <person name="Harder C.B."/>
            <person name="Miyauchi S."/>
            <person name="Viragh M."/>
            <person name="Kuo A."/>
            <person name="Thoen E."/>
            <person name="Andreopoulos B."/>
            <person name="Lu D."/>
            <person name="Skrede I."/>
            <person name="Drula E."/>
            <person name="Henrissat B."/>
            <person name="Morin E."/>
            <person name="Kohler A."/>
            <person name="Barry K."/>
            <person name="LaButti K."/>
            <person name="Morin E."/>
            <person name="Salamov A."/>
            <person name="Lipzen A."/>
            <person name="Mereny Z."/>
            <person name="Hegedus B."/>
            <person name="Baldrian P."/>
            <person name="Stursova M."/>
            <person name="Weitz H."/>
            <person name="Taylor A."/>
            <person name="Grigoriev I.V."/>
            <person name="Nagy L.G."/>
            <person name="Martin F."/>
            <person name="Kauserud H."/>
        </authorList>
    </citation>
    <scope>NUCLEOTIDE SEQUENCE</scope>
    <source>
        <strain evidence="2">CBHHK067</strain>
    </source>
</reference>
<dbReference type="EMBL" id="JARKIE010000073">
    <property type="protein sequence ID" value="KAJ7689296.1"/>
    <property type="molecule type" value="Genomic_DNA"/>
</dbReference>
<organism evidence="2 3">
    <name type="scientific">Mycena rosella</name>
    <name type="common">Pink bonnet</name>
    <name type="synonym">Agaricus rosellus</name>
    <dbReference type="NCBI Taxonomy" id="1033263"/>
    <lineage>
        <taxon>Eukaryota</taxon>
        <taxon>Fungi</taxon>
        <taxon>Dikarya</taxon>
        <taxon>Basidiomycota</taxon>
        <taxon>Agaricomycotina</taxon>
        <taxon>Agaricomycetes</taxon>
        <taxon>Agaricomycetidae</taxon>
        <taxon>Agaricales</taxon>
        <taxon>Marasmiineae</taxon>
        <taxon>Mycenaceae</taxon>
        <taxon>Mycena</taxon>
    </lineage>
</organism>
<feature type="compositionally biased region" description="Acidic residues" evidence="1">
    <location>
        <begin position="186"/>
        <end position="204"/>
    </location>
</feature>
<sequence length="416" mass="45644">MSFSMSPFLPVEQALDNFQFGFTFDAQNVFAGSTFSELDALDAPAQPAFCFDAPIAPVRRNSIFRRDSDEPAPALVVQDVDESIEAIFAVLEESCFDLSGAPSLSSSASWGSVDMANTPLAMPVNRSFAVSRENLVRNHHDHHRACDHATVDVKDLLADAKYEPMTVDVEAPDAFEAADAYPESNYDSDMDAEGEDDEGDEDFVPEPRTVPAPRAIRPLPGRRSPKSASSPRTSRSSPAARASTSTPPPSAPVSKKRKAKRSAGPPSSKKAAVAPPTSNDDVPVSVPDHYQYLLTRGSTLLAGGGMRCNINSCDQRTGNFADMDRHHLVHFRPLTWTCHGCASVFARKDSHKRHDVKNRRCPSHFSAERQAAVRVFNALPKVVQMREDAMFEEDGYAQLTKSLRPMFEKFFTAHQA</sequence>
<evidence type="ECO:0000256" key="1">
    <source>
        <dbReference type="SAM" id="MobiDB-lite"/>
    </source>
</evidence>
<name>A0AAD7GHI8_MYCRO</name>
<feature type="region of interest" description="Disordered" evidence="1">
    <location>
        <begin position="182"/>
        <end position="284"/>
    </location>
</feature>
<keyword evidence="3" id="KW-1185">Reference proteome</keyword>
<feature type="compositionally biased region" description="Low complexity" evidence="1">
    <location>
        <begin position="262"/>
        <end position="278"/>
    </location>
</feature>
<evidence type="ECO:0000313" key="2">
    <source>
        <dbReference type="EMBL" id="KAJ7689296.1"/>
    </source>
</evidence>
<gene>
    <name evidence="2" type="ORF">B0H17DRAFT_1135107</name>
</gene>
<accession>A0AAD7GHI8</accession>
<dbReference type="Proteomes" id="UP001221757">
    <property type="component" value="Unassembled WGS sequence"/>
</dbReference>
<feature type="compositionally biased region" description="Low complexity" evidence="1">
    <location>
        <begin position="226"/>
        <end position="245"/>
    </location>
</feature>
<evidence type="ECO:0000313" key="3">
    <source>
        <dbReference type="Proteomes" id="UP001221757"/>
    </source>
</evidence>
<protein>
    <submittedName>
        <fullName evidence="2">Uncharacterized protein</fullName>
    </submittedName>
</protein>
<dbReference type="AlphaFoldDB" id="A0AAD7GHI8"/>